<evidence type="ECO:0000256" key="1">
    <source>
        <dbReference type="ARBA" id="ARBA00004429"/>
    </source>
</evidence>
<evidence type="ECO:0000256" key="4">
    <source>
        <dbReference type="ARBA" id="ARBA00022475"/>
    </source>
</evidence>
<keyword evidence="6 10" id="KW-0812">Transmembrane</keyword>
<accession>A0A1E5DZD4</accession>
<dbReference type="STRING" id="1188252.A1QC_12515"/>
<dbReference type="NCBIfam" id="NF007067">
    <property type="entry name" value="PRK09512.1"/>
    <property type="match status" value="1"/>
</dbReference>
<comment type="subcellular location">
    <subcellularLocation>
        <location evidence="1">Cell inner membrane</location>
        <topology evidence="1">Multi-pass membrane protein</topology>
    </subcellularLocation>
</comment>
<sequence length="339" mass="35896">MSSKTIKQPDASENLSPEKKSPENKKKPFISKEWLIEQKSLIALIFLIMVVSFLNPNFFTVDNILNILRQTSVSAIIAVGMTLVILTAGIDLSVGSVLALCGAFAASLIAMEVPVLIAVPTALLAGAILGGISGLIIAKGKVQAFIATLVTMTLLRGVTMVYTDGRPISTGFTDVADNFAWFGTGYTLGIPVPVWLMVFVFAAVWYLLNHTRFGRYIYALGGNESATRLSGINVDRVKIGVYAICGLLSALAGIIVTSRLSSAQPTAGMGYELDAIAAVVVGGTSLMGGRGRIMGTLIGALIIGFLNNALNLLDVSSYYQMIAKAVVILLAVMVDNKNK</sequence>
<reference evidence="11 12" key="1">
    <citation type="journal article" date="2012" name="Science">
        <title>Ecological populations of bacteria act as socially cohesive units of antibiotic production and resistance.</title>
        <authorList>
            <person name="Cordero O.X."/>
            <person name="Wildschutte H."/>
            <person name="Kirkup B."/>
            <person name="Proehl S."/>
            <person name="Ngo L."/>
            <person name="Hussain F."/>
            <person name="Le Roux F."/>
            <person name="Mincer T."/>
            <person name="Polz M.F."/>
        </authorList>
    </citation>
    <scope>NUCLEOTIDE SEQUENCE [LARGE SCALE GENOMIC DNA]</scope>
    <source>
        <strain evidence="11 12">1S-45</strain>
    </source>
</reference>
<evidence type="ECO:0000313" key="12">
    <source>
        <dbReference type="Proteomes" id="UP000094070"/>
    </source>
</evidence>
<evidence type="ECO:0000256" key="9">
    <source>
        <dbReference type="SAM" id="MobiDB-lite"/>
    </source>
</evidence>
<dbReference type="GO" id="GO:0005886">
    <property type="term" value="C:plasma membrane"/>
    <property type="evidence" value="ECO:0007669"/>
    <property type="project" value="UniProtKB-SubCell"/>
</dbReference>
<keyword evidence="4" id="KW-1003">Cell membrane</keyword>
<feature type="compositionally biased region" description="Basic and acidic residues" evidence="9">
    <location>
        <begin position="16"/>
        <end position="25"/>
    </location>
</feature>
<keyword evidence="5" id="KW-0997">Cell inner membrane</keyword>
<keyword evidence="7 10" id="KW-1133">Transmembrane helix</keyword>
<feature type="compositionally biased region" description="Polar residues" evidence="9">
    <location>
        <begin position="1"/>
        <end position="15"/>
    </location>
</feature>
<evidence type="ECO:0000256" key="8">
    <source>
        <dbReference type="ARBA" id="ARBA00023136"/>
    </source>
</evidence>
<dbReference type="Proteomes" id="UP000094070">
    <property type="component" value="Unassembled WGS sequence"/>
</dbReference>
<organism evidence="11 12">
    <name type="scientific">Vibrio rumoiensis 1S-45</name>
    <dbReference type="NCBI Taxonomy" id="1188252"/>
    <lineage>
        <taxon>Bacteria</taxon>
        <taxon>Pseudomonadati</taxon>
        <taxon>Pseudomonadota</taxon>
        <taxon>Gammaproteobacteria</taxon>
        <taxon>Vibrionales</taxon>
        <taxon>Vibrionaceae</taxon>
        <taxon>Vibrio</taxon>
    </lineage>
</organism>
<feature type="region of interest" description="Disordered" evidence="9">
    <location>
        <begin position="1"/>
        <end position="25"/>
    </location>
</feature>
<dbReference type="Pfam" id="PF02653">
    <property type="entry name" value="BPD_transp_2"/>
    <property type="match status" value="1"/>
</dbReference>
<feature type="transmembrane region" description="Helical" evidence="10">
    <location>
        <begin position="117"/>
        <end position="137"/>
    </location>
</feature>
<feature type="transmembrane region" description="Helical" evidence="10">
    <location>
        <begin position="41"/>
        <end position="61"/>
    </location>
</feature>
<gene>
    <name evidence="11" type="ORF">A1QC_12515</name>
</gene>
<evidence type="ECO:0000256" key="5">
    <source>
        <dbReference type="ARBA" id="ARBA00022519"/>
    </source>
</evidence>
<feature type="transmembrane region" description="Helical" evidence="10">
    <location>
        <begin position="293"/>
        <end position="310"/>
    </location>
</feature>
<keyword evidence="12" id="KW-1185">Reference proteome</keyword>
<dbReference type="eggNOG" id="COG1172">
    <property type="taxonomic scope" value="Bacteria"/>
</dbReference>
<feature type="transmembrane region" description="Helical" evidence="10">
    <location>
        <begin position="239"/>
        <end position="257"/>
    </location>
</feature>
<evidence type="ECO:0000256" key="3">
    <source>
        <dbReference type="ARBA" id="ARBA00022448"/>
    </source>
</evidence>
<feature type="transmembrane region" description="Helical" evidence="10">
    <location>
        <begin position="144"/>
        <end position="163"/>
    </location>
</feature>
<evidence type="ECO:0000256" key="7">
    <source>
        <dbReference type="ARBA" id="ARBA00022989"/>
    </source>
</evidence>
<dbReference type="GO" id="GO:0022857">
    <property type="term" value="F:transmembrane transporter activity"/>
    <property type="evidence" value="ECO:0007669"/>
    <property type="project" value="InterPro"/>
</dbReference>
<dbReference type="PANTHER" id="PTHR32196">
    <property type="entry name" value="ABC TRANSPORTER PERMEASE PROTEIN YPHD-RELATED-RELATED"/>
    <property type="match status" value="1"/>
</dbReference>
<keyword evidence="8 10" id="KW-0472">Membrane</keyword>
<feature type="transmembrane region" description="Helical" evidence="10">
    <location>
        <begin position="67"/>
        <end position="86"/>
    </location>
</feature>
<dbReference type="PANTHER" id="PTHR32196:SF21">
    <property type="entry name" value="ABC TRANSPORTER PERMEASE PROTEIN YPHD-RELATED"/>
    <property type="match status" value="1"/>
</dbReference>
<evidence type="ECO:0000256" key="10">
    <source>
        <dbReference type="SAM" id="Phobius"/>
    </source>
</evidence>
<dbReference type="InterPro" id="IPR001851">
    <property type="entry name" value="ABC_transp_permease"/>
</dbReference>
<proteinExistence type="inferred from homology"/>
<evidence type="ECO:0000313" key="11">
    <source>
        <dbReference type="EMBL" id="OEF23191.1"/>
    </source>
</evidence>
<feature type="transmembrane region" description="Helical" evidence="10">
    <location>
        <begin position="183"/>
        <end position="208"/>
    </location>
</feature>
<evidence type="ECO:0000256" key="2">
    <source>
        <dbReference type="ARBA" id="ARBA00007942"/>
    </source>
</evidence>
<dbReference type="EMBL" id="AJYK02000096">
    <property type="protein sequence ID" value="OEF23191.1"/>
    <property type="molecule type" value="Genomic_DNA"/>
</dbReference>
<name>A0A1E5DZD4_9VIBR</name>
<comment type="similarity">
    <text evidence="2">Belongs to the binding-protein-dependent transport system permease family. AraH/RbsC subfamily.</text>
</comment>
<dbReference type="CDD" id="cd06579">
    <property type="entry name" value="TM_PBP1_transp_AraH_like"/>
    <property type="match status" value="1"/>
</dbReference>
<dbReference type="RefSeq" id="WP_017025271.1">
    <property type="nucleotide sequence ID" value="NZ_AJYK02000096.1"/>
</dbReference>
<comment type="caution">
    <text evidence="11">The sequence shown here is derived from an EMBL/GenBank/DDBJ whole genome shotgun (WGS) entry which is preliminary data.</text>
</comment>
<dbReference type="AlphaFoldDB" id="A0A1E5DZD4"/>
<evidence type="ECO:0000256" key="6">
    <source>
        <dbReference type="ARBA" id="ARBA00022692"/>
    </source>
</evidence>
<protein>
    <submittedName>
        <fullName evidence="11">Ribose ABC transporter permease</fullName>
    </submittedName>
</protein>
<keyword evidence="3" id="KW-0813">Transport</keyword>